<evidence type="ECO:0000313" key="2">
    <source>
        <dbReference type="EMBL" id="MBA2891781.1"/>
    </source>
</evidence>
<organism evidence="2 3">
    <name type="scientific">Nonomuraea soli</name>
    <dbReference type="NCBI Taxonomy" id="1032476"/>
    <lineage>
        <taxon>Bacteria</taxon>
        <taxon>Bacillati</taxon>
        <taxon>Actinomycetota</taxon>
        <taxon>Actinomycetes</taxon>
        <taxon>Streptosporangiales</taxon>
        <taxon>Streptosporangiaceae</taxon>
        <taxon>Nonomuraea</taxon>
    </lineage>
</organism>
<name>A0A7W0CII6_9ACTN</name>
<gene>
    <name evidence="2" type="ORF">HNR30_003122</name>
</gene>
<dbReference type="RefSeq" id="WP_181610544.1">
    <property type="nucleotide sequence ID" value="NZ_BAABAM010000002.1"/>
</dbReference>
<sequence length="110" mass="12153">MTAYAIAHLKTPVPHPDVLEYMERIQATLDPFHGRFLVHGPQVDVREGDWPGTVVVIEFPDLATAGNWYDSPAYQRILPLRTDHIDGVAVLVEGVEPDHDAAAFAASLRP</sequence>
<dbReference type="InterPro" id="IPR011008">
    <property type="entry name" value="Dimeric_a/b-barrel"/>
</dbReference>
<protein>
    <submittedName>
        <fullName evidence="2">Uncharacterized protein (DUF1330 family)</fullName>
    </submittedName>
</protein>
<dbReference type="EMBL" id="JACDUR010000003">
    <property type="protein sequence ID" value="MBA2891781.1"/>
    <property type="molecule type" value="Genomic_DNA"/>
</dbReference>
<keyword evidence="3" id="KW-1185">Reference proteome</keyword>
<accession>A0A7W0CII6</accession>
<proteinExistence type="predicted"/>
<evidence type="ECO:0000313" key="3">
    <source>
        <dbReference type="Proteomes" id="UP000530928"/>
    </source>
</evidence>
<dbReference type="PANTHER" id="PTHR41521:SF4">
    <property type="entry name" value="BLR0684 PROTEIN"/>
    <property type="match status" value="1"/>
</dbReference>
<dbReference type="InterPro" id="IPR010753">
    <property type="entry name" value="DUF1330"/>
</dbReference>
<dbReference type="AlphaFoldDB" id="A0A7W0CII6"/>
<dbReference type="SUPFAM" id="SSF54909">
    <property type="entry name" value="Dimeric alpha+beta barrel"/>
    <property type="match status" value="1"/>
</dbReference>
<dbReference type="Proteomes" id="UP000530928">
    <property type="component" value="Unassembled WGS sequence"/>
</dbReference>
<dbReference type="Pfam" id="PF07045">
    <property type="entry name" value="DUF1330"/>
    <property type="match status" value="1"/>
</dbReference>
<comment type="caution">
    <text evidence="2">The sequence shown here is derived from an EMBL/GenBank/DDBJ whole genome shotgun (WGS) entry which is preliminary data.</text>
</comment>
<feature type="domain" description="DUF1330" evidence="1">
    <location>
        <begin position="2"/>
        <end position="95"/>
    </location>
</feature>
<dbReference type="Gene3D" id="3.30.70.100">
    <property type="match status" value="1"/>
</dbReference>
<dbReference type="PANTHER" id="PTHR41521">
    <property type="match status" value="1"/>
</dbReference>
<reference evidence="2 3" key="1">
    <citation type="submission" date="2020-07" db="EMBL/GenBank/DDBJ databases">
        <title>Genomic Encyclopedia of Type Strains, Phase IV (KMG-IV): sequencing the most valuable type-strain genomes for metagenomic binning, comparative biology and taxonomic classification.</title>
        <authorList>
            <person name="Goeker M."/>
        </authorList>
    </citation>
    <scope>NUCLEOTIDE SEQUENCE [LARGE SCALE GENOMIC DNA]</scope>
    <source>
        <strain evidence="2 3">DSM 45533</strain>
    </source>
</reference>
<evidence type="ECO:0000259" key="1">
    <source>
        <dbReference type="Pfam" id="PF07045"/>
    </source>
</evidence>